<dbReference type="Pfam" id="PF00072">
    <property type="entry name" value="Response_reg"/>
    <property type="match status" value="1"/>
</dbReference>
<keyword evidence="3" id="KW-1185">Reference proteome</keyword>
<dbReference type="EMBL" id="VANP01000001">
    <property type="protein sequence ID" value="TLP66512.1"/>
    <property type="molecule type" value="Genomic_DNA"/>
</dbReference>
<name>A0A5R8ZL41_9ACTN</name>
<dbReference type="SUPFAM" id="SSF52172">
    <property type="entry name" value="CheY-like"/>
    <property type="match status" value="1"/>
</dbReference>
<protein>
    <submittedName>
        <fullName evidence="2">Response regulator</fullName>
    </submittedName>
</protein>
<proteinExistence type="predicted"/>
<gene>
    <name evidence="2" type="ORF">FED44_03360</name>
</gene>
<evidence type="ECO:0000259" key="1">
    <source>
        <dbReference type="Pfam" id="PF00072"/>
    </source>
</evidence>
<dbReference type="Gene3D" id="3.40.50.2300">
    <property type="match status" value="1"/>
</dbReference>
<dbReference type="InterPro" id="IPR011006">
    <property type="entry name" value="CheY-like_superfamily"/>
</dbReference>
<accession>A0A5R8ZL41</accession>
<dbReference type="GO" id="GO:0000160">
    <property type="term" value="P:phosphorelay signal transduction system"/>
    <property type="evidence" value="ECO:0007669"/>
    <property type="project" value="InterPro"/>
</dbReference>
<feature type="domain" description="Response regulatory" evidence="1">
    <location>
        <begin position="71"/>
        <end position="139"/>
    </location>
</feature>
<comment type="caution">
    <text evidence="2">The sequence shown here is derived from an EMBL/GenBank/DDBJ whole genome shotgun (WGS) entry which is preliminary data.</text>
</comment>
<dbReference type="InterPro" id="IPR001789">
    <property type="entry name" value="Sig_transdc_resp-reg_receiver"/>
</dbReference>
<sequence>MTRIVALGVVEVEFTEVERLLTKAVESSGQQETGPLISRADRRAVIRNWTTRPCTLRAAGCSGWMPKGNSSLTALFRQLGMVVDEVTSTDKALTRLDQHTYDIVISDIHRGTDSQAGIEMLRAFRFRGISLPVIIHAARFDARRRPEDRRCTQRASRGGARCRQELVPHQRTFAP</sequence>
<dbReference type="CDD" id="cd00156">
    <property type="entry name" value="REC"/>
    <property type="match status" value="1"/>
</dbReference>
<reference evidence="2" key="1">
    <citation type="submission" date="2019-05" db="EMBL/GenBank/DDBJ databases">
        <title>Isolation, diversity and antifungal activity of Actinobacteria from wheat.</title>
        <authorList>
            <person name="Yu B."/>
        </authorList>
    </citation>
    <scope>NUCLEOTIDE SEQUENCE [LARGE SCALE GENOMIC DNA]</scope>
    <source>
        <strain evidence="2">NEAU-HEGS1-5</strain>
    </source>
</reference>
<dbReference type="Proteomes" id="UP000309033">
    <property type="component" value="Unassembled WGS sequence"/>
</dbReference>
<evidence type="ECO:0000313" key="3">
    <source>
        <dbReference type="Proteomes" id="UP000309033"/>
    </source>
</evidence>
<evidence type="ECO:0000313" key="2">
    <source>
        <dbReference type="EMBL" id="TLP66512.1"/>
    </source>
</evidence>
<dbReference type="OrthoDB" id="88903at2"/>
<organism evidence="2 3">
    <name type="scientific">Microbispora triticiradicis</name>
    <dbReference type="NCBI Taxonomy" id="2200763"/>
    <lineage>
        <taxon>Bacteria</taxon>
        <taxon>Bacillati</taxon>
        <taxon>Actinomycetota</taxon>
        <taxon>Actinomycetes</taxon>
        <taxon>Streptosporangiales</taxon>
        <taxon>Streptosporangiaceae</taxon>
        <taxon>Microbispora</taxon>
    </lineage>
</organism>
<dbReference type="AlphaFoldDB" id="A0A5R8ZL41"/>